<feature type="region of interest" description="Disordered" evidence="1">
    <location>
        <begin position="1"/>
        <end position="62"/>
    </location>
</feature>
<keyword evidence="3" id="KW-1185">Reference proteome</keyword>
<name>A0A059IYK7_TRIIM</name>
<dbReference type="HOGENOM" id="CLU_110828_0_0_1"/>
<accession>A0A059IYK7</accession>
<feature type="region of interest" description="Disordered" evidence="1">
    <location>
        <begin position="143"/>
        <end position="172"/>
    </location>
</feature>
<sequence length="182" mass="20151">MLALPEGGGRKKKQQPEEDDSQRETAREPEEETARGREEPARQRRSKKKNLTSTLTSTLDPVWQRMAASQLASVKGPAKSQPLYDYDYDYDDYDCDCDYNFIDSSAIDLSTSTLNARQAPSRDPAAAASDAADWLGRAASGDIKEVIDQGSSSRANQPGRRRKMRKTQASITQACSVAMPWS</sequence>
<dbReference type="AlphaFoldDB" id="A0A059IYK7"/>
<feature type="compositionally biased region" description="Basic and acidic residues" evidence="1">
    <location>
        <begin position="22"/>
        <end position="42"/>
    </location>
</feature>
<comment type="caution">
    <text evidence="2">The sequence shown here is derived from an EMBL/GenBank/DDBJ whole genome shotgun (WGS) entry which is preliminary data.</text>
</comment>
<organism evidence="2 3">
    <name type="scientific">Trichophyton interdigitale (strain MR816)</name>
    <dbReference type="NCBI Taxonomy" id="1215338"/>
    <lineage>
        <taxon>Eukaryota</taxon>
        <taxon>Fungi</taxon>
        <taxon>Dikarya</taxon>
        <taxon>Ascomycota</taxon>
        <taxon>Pezizomycotina</taxon>
        <taxon>Eurotiomycetes</taxon>
        <taxon>Eurotiomycetidae</taxon>
        <taxon>Onygenales</taxon>
        <taxon>Arthrodermataceae</taxon>
        <taxon>Trichophyton</taxon>
    </lineage>
</organism>
<dbReference type="EMBL" id="AOKY01000839">
    <property type="protein sequence ID" value="KDB20337.1"/>
    <property type="molecule type" value="Genomic_DNA"/>
</dbReference>
<evidence type="ECO:0000256" key="1">
    <source>
        <dbReference type="SAM" id="MobiDB-lite"/>
    </source>
</evidence>
<proteinExistence type="predicted"/>
<protein>
    <submittedName>
        <fullName evidence="2">Uncharacterized protein</fullName>
    </submittedName>
</protein>
<dbReference type="Proteomes" id="UP000024533">
    <property type="component" value="Unassembled WGS sequence"/>
</dbReference>
<gene>
    <name evidence="2" type="ORF">H109_07703</name>
</gene>
<reference evidence="2 3" key="1">
    <citation type="submission" date="2014-02" db="EMBL/GenBank/DDBJ databases">
        <title>The Genome Sequence of Trichophyton interdigitale MR816.</title>
        <authorList>
            <consortium name="The Broad Institute Genomics Platform"/>
            <person name="Cuomo C.A."/>
            <person name="White T.C."/>
            <person name="Graser Y."/>
            <person name="Martinez-Rossi N."/>
            <person name="Heitman J."/>
            <person name="Young S.K."/>
            <person name="Zeng Q."/>
            <person name="Gargeya S."/>
            <person name="Abouelleil A."/>
            <person name="Alvarado L."/>
            <person name="Chapman S.B."/>
            <person name="Gainer-Dewar J."/>
            <person name="Goldberg J."/>
            <person name="Griggs A."/>
            <person name="Gujja S."/>
            <person name="Hansen M."/>
            <person name="Howarth C."/>
            <person name="Imamovic A."/>
            <person name="Larimer J."/>
            <person name="Martinez D."/>
            <person name="Murphy C."/>
            <person name="Pearson M.D."/>
            <person name="Persinoti G."/>
            <person name="Poon T."/>
            <person name="Priest M."/>
            <person name="Roberts A.D."/>
            <person name="Saif S."/>
            <person name="Shea T.D."/>
            <person name="Sykes S.N."/>
            <person name="Wortman J."/>
            <person name="Nusbaum C."/>
            <person name="Birren B."/>
        </authorList>
    </citation>
    <scope>NUCLEOTIDE SEQUENCE [LARGE SCALE GENOMIC DNA]</scope>
    <source>
        <strain evidence="2 3">MR816</strain>
    </source>
</reference>
<evidence type="ECO:0000313" key="3">
    <source>
        <dbReference type="Proteomes" id="UP000024533"/>
    </source>
</evidence>
<evidence type="ECO:0000313" key="2">
    <source>
        <dbReference type="EMBL" id="KDB20337.1"/>
    </source>
</evidence>